<dbReference type="Gene3D" id="3.30.70.360">
    <property type="match status" value="1"/>
</dbReference>
<organism evidence="4 5">
    <name type="scientific">Billgrantia endophytica</name>
    <dbReference type="NCBI Taxonomy" id="2033802"/>
    <lineage>
        <taxon>Bacteria</taxon>
        <taxon>Pseudomonadati</taxon>
        <taxon>Pseudomonadota</taxon>
        <taxon>Gammaproteobacteria</taxon>
        <taxon>Oceanospirillales</taxon>
        <taxon>Halomonadaceae</taxon>
        <taxon>Billgrantia</taxon>
    </lineage>
</organism>
<dbReference type="Pfam" id="PF01546">
    <property type="entry name" value="Peptidase_M20"/>
    <property type="match status" value="1"/>
</dbReference>
<dbReference type="RefSeq" id="WP_102653821.1">
    <property type="nucleotide sequence ID" value="NZ_PNRF01000027.1"/>
</dbReference>
<keyword evidence="1 4" id="KW-0378">Hydrolase</keyword>
<reference evidence="4 5" key="1">
    <citation type="submission" date="2018-01" db="EMBL/GenBank/DDBJ databases">
        <title>Halomonas endophytica sp. nov., isolated from storage liquid in the stems of Populus euphratica.</title>
        <authorList>
            <person name="Chen C."/>
        </authorList>
    </citation>
    <scope>NUCLEOTIDE SEQUENCE [LARGE SCALE GENOMIC DNA]</scope>
    <source>
        <strain evidence="4 5">MC28</strain>
    </source>
</reference>
<dbReference type="InterPro" id="IPR002933">
    <property type="entry name" value="Peptidase_M20"/>
</dbReference>
<evidence type="ECO:0000259" key="3">
    <source>
        <dbReference type="Pfam" id="PF07687"/>
    </source>
</evidence>
<dbReference type="OrthoDB" id="9777385at2"/>
<protein>
    <submittedName>
        <fullName evidence="4">Amidohydrolase</fullName>
    </submittedName>
</protein>
<dbReference type="PANTHER" id="PTHR11014:SF63">
    <property type="entry name" value="METALLOPEPTIDASE, PUTATIVE (AFU_ORTHOLOGUE AFUA_6G09600)-RELATED"/>
    <property type="match status" value="1"/>
</dbReference>
<feature type="binding site" evidence="2">
    <location>
        <position position="100"/>
    </location>
    <ligand>
        <name>Mn(2+)</name>
        <dbReference type="ChEBI" id="CHEBI:29035"/>
        <label>2</label>
    </ligand>
</feature>
<dbReference type="SUPFAM" id="SSF55031">
    <property type="entry name" value="Bacterial exopeptidase dimerisation domain"/>
    <property type="match status" value="1"/>
</dbReference>
<dbReference type="CDD" id="cd05666">
    <property type="entry name" value="M20_Acy1-like"/>
    <property type="match status" value="1"/>
</dbReference>
<dbReference type="GO" id="GO:0019877">
    <property type="term" value="P:diaminopimelate biosynthetic process"/>
    <property type="evidence" value="ECO:0007669"/>
    <property type="project" value="UniProtKB-ARBA"/>
</dbReference>
<dbReference type="InterPro" id="IPR011650">
    <property type="entry name" value="Peptidase_M20_dimer"/>
</dbReference>
<comment type="cofactor">
    <cofactor evidence="2">
        <name>Mn(2+)</name>
        <dbReference type="ChEBI" id="CHEBI:29035"/>
    </cofactor>
    <text evidence="2">The Mn(2+) ion enhances activity.</text>
</comment>
<dbReference type="EMBL" id="PNRF01000027">
    <property type="protein sequence ID" value="PMR74758.1"/>
    <property type="molecule type" value="Genomic_DNA"/>
</dbReference>
<keyword evidence="2" id="KW-0479">Metal-binding</keyword>
<accession>A0A2N7U2U7</accession>
<feature type="binding site" evidence="2">
    <location>
        <position position="357"/>
    </location>
    <ligand>
        <name>Mn(2+)</name>
        <dbReference type="ChEBI" id="CHEBI:29035"/>
        <label>2</label>
    </ligand>
</feature>
<feature type="binding site" evidence="2">
    <location>
        <position position="161"/>
    </location>
    <ligand>
        <name>Mn(2+)</name>
        <dbReference type="ChEBI" id="CHEBI:29035"/>
        <label>2</label>
    </ligand>
</feature>
<keyword evidence="2" id="KW-0464">Manganese</keyword>
<evidence type="ECO:0000313" key="4">
    <source>
        <dbReference type="EMBL" id="PMR74758.1"/>
    </source>
</evidence>
<evidence type="ECO:0000256" key="2">
    <source>
        <dbReference type="PIRSR" id="PIRSR005962-1"/>
    </source>
</evidence>
<dbReference type="FunFam" id="3.30.70.360:FF:000001">
    <property type="entry name" value="N-acetyldiaminopimelate deacetylase"/>
    <property type="match status" value="1"/>
</dbReference>
<dbReference type="GO" id="GO:0046872">
    <property type="term" value="F:metal ion binding"/>
    <property type="evidence" value="ECO:0007669"/>
    <property type="project" value="UniProtKB-KW"/>
</dbReference>
<dbReference type="PIRSF" id="PIRSF005962">
    <property type="entry name" value="Pept_M20D_amidohydro"/>
    <property type="match status" value="1"/>
</dbReference>
<dbReference type="Gene3D" id="3.40.630.10">
    <property type="entry name" value="Zn peptidases"/>
    <property type="match status" value="1"/>
</dbReference>
<dbReference type="InterPro" id="IPR036264">
    <property type="entry name" value="Bact_exopeptidase_dim_dom"/>
</dbReference>
<dbReference type="SUPFAM" id="SSF53187">
    <property type="entry name" value="Zn-dependent exopeptidases"/>
    <property type="match status" value="1"/>
</dbReference>
<gene>
    <name evidence="4" type="ORF">C1H69_12960</name>
</gene>
<dbReference type="AlphaFoldDB" id="A0A2N7U2U7"/>
<dbReference type="Pfam" id="PF07687">
    <property type="entry name" value="M20_dimer"/>
    <property type="match status" value="1"/>
</dbReference>
<dbReference type="PANTHER" id="PTHR11014">
    <property type="entry name" value="PEPTIDASE M20 FAMILY MEMBER"/>
    <property type="match status" value="1"/>
</dbReference>
<comment type="caution">
    <text evidence="4">The sequence shown here is derived from an EMBL/GenBank/DDBJ whole genome shotgun (WGS) entry which is preliminary data.</text>
</comment>
<proteinExistence type="predicted"/>
<sequence>MDDNSLPTLEELQAWRHDFHRHPETAFEEFRTSERVAALLTDWGLEVTAGIAGTGVVGVLEGRLGAGPSIGLRADMDALHVTEENGFAHASTSAGKMHACGHDGHTTVLLGAARALSRDPDFRGRVVFIFQPAEENEGGGRVMVEEGLFERFPMEAVYGLHNWPGLPVGEAAVHDGPVMAAFDIFSLTLAGKGCHAAMPHLGTDTLLATCQMITQLQALISREAPAHQPAVLSITSFHAGDTYNVIPERVELRGTLRCFDMALKEQLEARLRQAIDSLADFHGLRAQLDYHRRYPVTLNDPIHAQRCAKALGDTPGITRVHRDLPASMASEDFAFLLQERPGAYIWLGNGTESASLHNPRYDFNDALLPIGTRYWVTLVQSLTR</sequence>
<dbReference type="GO" id="GO:0050118">
    <property type="term" value="F:N-acetyldiaminopimelate deacetylase activity"/>
    <property type="evidence" value="ECO:0007669"/>
    <property type="project" value="UniProtKB-ARBA"/>
</dbReference>
<dbReference type="NCBIfam" id="TIGR01891">
    <property type="entry name" value="amidohydrolases"/>
    <property type="match status" value="1"/>
</dbReference>
<dbReference type="Proteomes" id="UP000235803">
    <property type="component" value="Unassembled WGS sequence"/>
</dbReference>
<evidence type="ECO:0000256" key="1">
    <source>
        <dbReference type="ARBA" id="ARBA00022801"/>
    </source>
</evidence>
<evidence type="ECO:0000313" key="5">
    <source>
        <dbReference type="Proteomes" id="UP000235803"/>
    </source>
</evidence>
<feature type="domain" description="Peptidase M20 dimerisation" evidence="3">
    <location>
        <begin position="186"/>
        <end position="278"/>
    </location>
</feature>
<keyword evidence="5" id="KW-1185">Reference proteome</keyword>
<feature type="binding site" evidence="2">
    <location>
        <position position="135"/>
    </location>
    <ligand>
        <name>Mn(2+)</name>
        <dbReference type="ChEBI" id="CHEBI:29035"/>
        <label>2</label>
    </ligand>
</feature>
<name>A0A2N7U2U7_9GAMM</name>
<dbReference type="InterPro" id="IPR017439">
    <property type="entry name" value="Amidohydrolase"/>
</dbReference>
<feature type="binding site" evidence="2">
    <location>
        <position position="102"/>
    </location>
    <ligand>
        <name>Mn(2+)</name>
        <dbReference type="ChEBI" id="CHEBI:29035"/>
        <label>2</label>
    </ligand>
</feature>